<dbReference type="Proteomes" id="UP000006334">
    <property type="component" value="Unassembled WGS sequence"/>
</dbReference>
<name>K6WXF6_9ALTE</name>
<evidence type="ECO:0000313" key="2">
    <source>
        <dbReference type="EMBL" id="GAC13144.1"/>
    </source>
</evidence>
<dbReference type="eggNOG" id="ENOG50331ZD">
    <property type="taxonomic scope" value="Bacteria"/>
</dbReference>
<protein>
    <submittedName>
        <fullName evidence="2">Uncharacterized protein</fullName>
    </submittedName>
</protein>
<dbReference type="EMBL" id="BAEN01000015">
    <property type="protein sequence ID" value="GAC13144.1"/>
    <property type="molecule type" value="Genomic_DNA"/>
</dbReference>
<proteinExistence type="predicted"/>
<keyword evidence="1" id="KW-0812">Transmembrane</keyword>
<keyword evidence="1" id="KW-1133">Transmembrane helix</keyword>
<organism evidence="2 3">
    <name type="scientific">Aliiglaciecola lipolytica E3</name>
    <dbReference type="NCBI Taxonomy" id="1127673"/>
    <lineage>
        <taxon>Bacteria</taxon>
        <taxon>Pseudomonadati</taxon>
        <taxon>Pseudomonadota</taxon>
        <taxon>Gammaproteobacteria</taxon>
        <taxon>Alteromonadales</taxon>
        <taxon>Alteromonadaceae</taxon>
        <taxon>Aliiglaciecola</taxon>
    </lineage>
</organism>
<sequence>MNNTLKLIFDFLAAAVSCFILASLLHTQFVLHGLIELDVVIDWQTRLSASGKDILGLLPSYGTLISIALLIAFLCVFFLNKVFTQPKVWLYPIAGAAAMFTMLAAMQPVMDITLIAGARSNLGIAAQSLAGVFGGWVFMYQRGRRSSAV</sequence>
<keyword evidence="1" id="KW-0472">Membrane</keyword>
<feature type="transmembrane region" description="Helical" evidence="1">
    <location>
        <begin position="7"/>
        <end position="34"/>
    </location>
</feature>
<feature type="transmembrane region" description="Helical" evidence="1">
    <location>
        <begin position="88"/>
        <end position="110"/>
    </location>
</feature>
<reference evidence="2 3" key="1">
    <citation type="journal article" date="2017" name="Antonie Van Leeuwenhoek">
        <title>Rhizobium rhizosphaerae sp. nov., a novel species isolated from rice rhizosphere.</title>
        <authorList>
            <person name="Zhao J.J."/>
            <person name="Zhang J."/>
            <person name="Zhang R.J."/>
            <person name="Zhang C.W."/>
            <person name="Yin H.Q."/>
            <person name="Zhang X.X."/>
        </authorList>
    </citation>
    <scope>NUCLEOTIDE SEQUENCE [LARGE SCALE GENOMIC DNA]</scope>
    <source>
        <strain evidence="2 3">E3</strain>
    </source>
</reference>
<gene>
    <name evidence="2" type="ORF">GLIP_0498</name>
</gene>
<keyword evidence="3" id="KW-1185">Reference proteome</keyword>
<feature type="transmembrane region" description="Helical" evidence="1">
    <location>
        <begin position="54"/>
        <end position="79"/>
    </location>
</feature>
<evidence type="ECO:0000256" key="1">
    <source>
        <dbReference type="SAM" id="Phobius"/>
    </source>
</evidence>
<feature type="transmembrane region" description="Helical" evidence="1">
    <location>
        <begin position="122"/>
        <end position="140"/>
    </location>
</feature>
<dbReference type="RefSeq" id="WP_008842964.1">
    <property type="nucleotide sequence ID" value="NZ_BAEN01000015.1"/>
</dbReference>
<evidence type="ECO:0000313" key="3">
    <source>
        <dbReference type="Proteomes" id="UP000006334"/>
    </source>
</evidence>
<dbReference type="AlphaFoldDB" id="K6WXF6"/>
<accession>K6WXF6</accession>
<comment type="caution">
    <text evidence="2">The sequence shown here is derived from an EMBL/GenBank/DDBJ whole genome shotgun (WGS) entry which is preliminary data.</text>
</comment>
<dbReference type="OrthoDB" id="6334575at2"/>